<evidence type="ECO:0000256" key="3">
    <source>
        <dbReference type="ARBA" id="ARBA00023785"/>
    </source>
</evidence>
<evidence type="ECO:0000313" key="7">
    <source>
        <dbReference type="Proteomes" id="UP001057474"/>
    </source>
</evidence>
<keyword evidence="1" id="KW-0808">Transferase</keyword>
<keyword evidence="7" id="KW-1185">Reference proteome</keyword>
<protein>
    <recommendedName>
        <fullName evidence="8">Dot/Icm T4SS effector</fullName>
    </recommendedName>
</protein>
<dbReference type="Proteomes" id="UP001057474">
    <property type="component" value="Plasmid pLlyPCM2298_1"/>
</dbReference>
<reference evidence="6" key="1">
    <citation type="submission" date="2021-03" db="EMBL/GenBank/DDBJ databases">
        <title>Legionella lytica PCM 2298.</title>
        <authorList>
            <person name="Koper P."/>
        </authorList>
    </citation>
    <scope>NUCLEOTIDE SEQUENCE</scope>
    <source>
        <strain evidence="6">PCM 2298</strain>
        <plasmid evidence="6">pLlyPCM2298_1</plasmid>
    </source>
</reference>
<organism evidence="6 7">
    <name type="scientific">Legionella lytica</name>
    <dbReference type="NCBI Taxonomy" id="96232"/>
    <lineage>
        <taxon>Bacteria</taxon>
        <taxon>Pseudomonadati</taxon>
        <taxon>Pseudomonadota</taxon>
        <taxon>Gammaproteobacteria</taxon>
        <taxon>Legionellales</taxon>
        <taxon>Legionellaceae</taxon>
        <taxon>Legionella</taxon>
    </lineage>
</organism>
<keyword evidence="6" id="KW-0614">Plasmid</keyword>
<evidence type="ECO:0000256" key="4">
    <source>
        <dbReference type="ARBA" id="ARBA00048364"/>
    </source>
</evidence>
<evidence type="ECO:0000256" key="5">
    <source>
        <dbReference type="ARBA" id="ARBA00048662"/>
    </source>
</evidence>
<evidence type="ECO:0000313" key="6">
    <source>
        <dbReference type="EMBL" id="USQ15301.1"/>
    </source>
</evidence>
<comment type="similarity">
    <text evidence="3">Belongs to the acetyltransferase YopJ family.</text>
</comment>
<accession>A0ABY4YCP5</accession>
<dbReference type="InterPro" id="IPR005083">
    <property type="entry name" value="YopJ-like"/>
</dbReference>
<name>A0ABY4YCP5_9GAMM</name>
<keyword evidence="2" id="KW-0012">Acyltransferase</keyword>
<comment type="catalytic activity">
    <reaction evidence="4">
        <text>L-threonyl-[protein] + acetyl-CoA = O-acetyl-L-threonyl-[protein] + CoA</text>
        <dbReference type="Rhea" id="RHEA:65340"/>
        <dbReference type="Rhea" id="RHEA-COMP:11060"/>
        <dbReference type="Rhea" id="RHEA-COMP:16780"/>
        <dbReference type="ChEBI" id="CHEBI:30013"/>
        <dbReference type="ChEBI" id="CHEBI:57287"/>
        <dbReference type="ChEBI" id="CHEBI:57288"/>
        <dbReference type="ChEBI" id="CHEBI:141025"/>
    </reaction>
    <physiologicalReaction direction="left-to-right" evidence="4">
        <dbReference type="Rhea" id="RHEA:65341"/>
    </physiologicalReaction>
</comment>
<gene>
    <name evidence="6" type="ORF">J2N86_15175</name>
</gene>
<proteinExistence type="inferred from homology"/>
<evidence type="ECO:0000256" key="1">
    <source>
        <dbReference type="ARBA" id="ARBA00022679"/>
    </source>
</evidence>
<evidence type="ECO:0000256" key="2">
    <source>
        <dbReference type="ARBA" id="ARBA00023315"/>
    </source>
</evidence>
<dbReference type="EMBL" id="CP071528">
    <property type="protein sequence ID" value="USQ15301.1"/>
    <property type="molecule type" value="Genomic_DNA"/>
</dbReference>
<sequence>MPTPANEAKELIQLIKDQNYQQAAVYLLESDNLNSVNASAWFINPKTENKNTGILCDEFLNYLLSIHESDIEPYIKGIITGFINDDIHKNNLAQVLTNLHPILTHPNYLFYIVDSLFKKYPLQEAADLLLQSNLAKKGEGYDILFQTALNQYNAYLLLELKKFNSVLFKEKIRNLDEEKSIRLRKLLSMPEDKYLWFSNYIQPLTHGFGFLGYQEILLVLAQVKKRKTYPFDPVLLKENEYLDFFTALKQNHPIQKRFIISGSHFCYGEIRIDTQERAKLWLIDSLGSTKESSNSKYFNDFIFKFAETFPENEIYVAKEKRQNSPQGCSVFALDDAMHSYTLRLPTGQNDIWDYLSALKTPEKANFFNDDKAFSLSITLCPIPLSLIRTMQSKSVYDEVIPERLLSEQNLIINKKGETTKESSQKFFKLGPQGLRNTRLEYKLEKIIQYTSDFLVNCISEKELKILMHEFTLETFKQHAAKESAEQKISNHPIPKI</sequence>
<dbReference type="Pfam" id="PF03421">
    <property type="entry name" value="Acetyltransf_14"/>
    <property type="match status" value="1"/>
</dbReference>
<dbReference type="RefSeq" id="WP_252582539.1">
    <property type="nucleotide sequence ID" value="NZ_CP071528.1"/>
</dbReference>
<evidence type="ECO:0008006" key="8">
    <source>
        <dbReference type="Google" id="ProtNLM"/>
    </source>
</evidence>
<comment type="catalytic activity">
    <reaction evidence="5">
        <text>L-seryl-[protein] + acetyl-CoA = O-acetyl-L-seryl-[protein] + CoA</text>
        <dbReference type="Rhea" id="RHEA:59392"/>
        <dbReference type="Rhea" id="RHEA-COMP:9863"/>
        <dbReference type="Rhea" id="RHEA-COMP:15352"/>
        <dbReference type="ChEBI" id="CHEBI:29999"/>
        <dbReference type="ChEBI" id="CHEBI:57287"/>
        <dbReference type="ChEBI" id="CHEBI:57288"/>
        <dbReference type="ChEBI" id="CHEBI:141128"/>
    </reaction>
    <physiologicalReaction direction="left-to-right" evidence="5">
        <dbReference type="Rhea" id="RHEA:59393"/>
    </physiologicalReaction>
</comment>
<geneLocation type="plasmid" evidence="6 7">
    <name>pLlyPCM2298_1</name>
</geneLocation>